<feature type="non-terminal residue" evidence="1">
    <location>
        <position position="31"/>
    </location>
</feature>
<reference evidence="1" key="1">
    <citation type="submission" date="2014-05" db="EMBL/GenBank/DDBJ databases">
        <title>The transcriptome of the halophilic microalga Tetraselmis sp. GSL018 isolated from the Great Salt Lake, Utah.</title>
        <authorList>
            <person name="Jinkerson R.E."/>
            <person name="D'Adamo S."/>
            <person name="Posewitz M.C."/>
        </authorList>
    </citation>
    <scope>NUCLEOTIDE SEQUENCE</scope>
    <source>
        <strain evidence="1">GSL018</strain>
    </source>
</reference>
<gene>
    <name evidence="1" type="ORF">TSPGSL018_24247</name>
</gene>
<name>A0A061QUZ9_9CHLO</name>
<evidence type="ECO:0000313" key="1">
    <source>
        <dbReference type="EMBL" id="JAC62111.1"/>
    </source>
</evidence>
<protein>
    <submittedName>
        <fullName evidence="1">Uncharacterized protein</fullName>
    </submittedName>
</protein>
<proteinExistence type="predicted"/>
<sequence>MIRGFHICNLVFGGTPVPEYSSLQRVTNSKE</sequence>
<dbReference type="EMBL" id="GBEZ01024927">
    <property type="protein sequence ID" value="JAC62111.1"/>
    <property type="molecule type" value="Transcribed_RNA"/>
</dbReference>
<accession>A0A061QUZ9</accession>
<organism evidence="1">
    <name type="scientific">Tetraselmis sp. GSL018</name>
    <dbReference type="NCBI Taxonomy" id="582737"/>
    <lineage>
        <taxon>Eukaryota</taxon>
        <taxon>Viridiplantae</taxon>
        <taxon>Chlorophyta</taxon>
        <taxon>core chlorophytes</taxon>
        <taxon>Chlorodendrophyceae</taxon>
        <taxon>Chlorodendrales</taxon>
        <taxon>Chlorodendraceae</taxon>
        <taxon>Tetraselmis</taxon>
    </lineage>
</organism>
<dbReference type="AlphaFoldDB" id="A0A061QUZ9"/>